<dbReference type="InterPro" id="IPR013424">
    <property type="entry name" value="Ice-binding_C"/>
</dbReference>
<dbReference type="Pfam" id="PF07589">
    <property type="entry name" value="PEP-CTERM"/>
    <property type="match status" value="1"/>
</dbReference>
<dbReference type="Proteomes" id="UP001230685">
    <property type="component" value="Unassembled WGS sequence"/>
</dbReference>
<reference evidence="4 5" key="1">
    <citation type="submission" date="2023-07" db="EMBL/GenBank/DDBJ databases">
        <authorList>
            <person name="Kim M.K."/>
        </authorList>
    </citation>
    <scope>NUCLEOTIDE SEQUENCE [LARGE SCALE GENOMIC DNA]</scope>
    <source>
        <strain evidence="4 5">KR1UV-12</strain>
    </source>
</reference>
<dbReference type="NCBIfam" id="NF035944">
    <property type="entry name" value="PEPxxWA-CTERM"/>
    <property type="match status" value="1"/>
</dbReference>
<organism evidence="4 5">
    <name type="scientific">Sphingomonas aurea</name>
    <dbReference type="NCBI Taxonomy" id="3063994"/>
    <lineage>
        <taxon>Bacteria</taxon>
        <taxon>Pseudomonadati</taxon>
        <taxon>Pseudomonadota</taxon>
        <taxon>Alphaproteobacteria</taxon>
        <taxon>Sphingomonadales</taxon>
        <taxon>Sphingomonadaceae</taxon>
        <taxon>Sphingomonas</taxon>
    </lineage>
</organism>
<feature type="chain" id="PRO_5046706113" evidence="2">
    <location>
        <begin position="22"/>
        <end position="238"/>
    </location>
</feature>
<evidence type="ECO:0000313" key="5">
    <source>
        <dbReference type="Proteomes" id="UP001230685"/>
    </source>
</evidence>
<feature type="signal peptide" evidence="2">
    <location>
        <begin position="1"/>
        <end position="21"/>
    </location>
</feature>
<dbReference type="NCBIfam" id="TIGR02595">
    <property type="entry name" value="PEP_CTERM"/>
    <property type="match status" value="1"/>
</dbReference>
<evidence type="ECO:0000259" key="3">
    <source>
        <dbReference type="Pfam" id="PF07589"/>
    </source>
</evidence>
<keyword evidence="2" id="KW-0732">Signal</keyword>
<evidence type="ECO:0000256" key="2">
    <source>
        <dbReference type="SAM" id="SignalP"/>
    </source>
</evidence>
<keyword evidence="1" id="KW-0812">Transmembrane</keyword>
<keyword evidence="5" id="KW-1185">Reference proteome</keyword>
<feature type="domain" description="Ice-binding protein C-terminal" evidence="3">
    <location>
        <begin position="205"/>
        <end position="229"/>
    </location>
</feature>
<name>A0ABT9EJG2_9SPHN</name>
<dbReference type="RefSeq" id="WP_305172619.1">
    <property type="nucleotide sequence ID" value="NZ_JAUUDS010000002.1"/>
</dbReference>
<evidence type="ECO:0000256" key="1">
    <source>
        <dbReference type="SAM" id="Phobius"/>
    </source>
</evidence>
<comment type="caution">
    <text evidence="4">The sequence shown here is derived from an EMBL/GenBank/DDBJ whole genome shotgun (WGS) entry which is preliminary data.</text>
</comment>
<keyword evidence="1" id="KW-1133">Transmembrane helix</keyword>
<feature type="transmembrane region" description="Helical" evidence="1">
    <location>
        <begin position="209"/>
        <end position="226"/>
    </location>
</feature>
<keyword evidence="1" id="KW-0472">Membrane</keyword>
<accession>A0ABT9EJG2</accession>
<protein>
    <submittedName>
        <fullName evidence="4">PEPxxWA-CTERM sorting domain-containing protein</fullName>
    </submittedName>
</protein>
<proteinExistence type="predicted"/>
<evidence type="ECO:0000313" key="4">
    <source>
        <dbReference type="EMBL" id="MDP1026975.1"/>
    </source>
</evidence>
<sequence length="238" mass="24941">MRMILQAAAFAMLAVPITAQASVFDFTLSGPGVSGNLSIIYEVNANAGTLPGTSPNPVDPVGSYVITGITGSFSNARLSITNAAVTGLVPVNFATPDEGNKRAPNSFSRLLIANGVQSDVPGAPPAPGLSYDNLFYPDGSPQTSTDYPFSGGLFDIYGVTFTIANGYAVNLWSNGVQPGIGLNYGVAVTDRIDLLNYTSRVSVAAVPEPTTWILMFGGFALIAAAMRRRQAPVTYRYC</sequence>
<dbReference type="EMBL" id="JAUUDS010000002">
    <property type="protein sequence ID" value="MDP1026975.1"/>
    <property type="molecule type" value="Genomic_DNA"/>
</dbReference>
<gene>
    <name evidence="4" type="ORF">Q5H91_07110</name>
</gene>